<dbReference type="AlphaFoldDB" id="A0AA36F8E9"/>
<accession>A0AA36F8E9</accession>
<evidence type="ECO:0000313" key="2">
    <source>
        <dbReference type="Proteomes" id="UP001162480"/>
    </source>
</evidence>
<reference evidence="1" key="1">
    <citation type="submission" date="2023-08" db="EMBL/GenBank/DDBJ databases">
        <authorList>
            <person name="Alioto T."/>
            <person name="Alioto T."/>
            <person name="Gomez Garrido J."/>
        </authorList>
    </citation>
    <scope>NUCLEOTIDE SEQUENCE</scope>
</reference>
<keyword evidence="2" id="KW-1185">Reference proteome</keyword>
<gene>
    <name evidence="1" type="ORF">OCTVUL_1B012762</name>
</gene>
<dbReference type="EMBL" id="OX597822">
    <property type="protein sequence ID" value="CAI9728089.1"/>
    <property type="molecule type" value="Genomic_DNA"/>
</dbReference>
<organism evidence="1 2">
    <name type="scientific">Octopus vulgaris</name>
    <name type="common">Common octopus</name>
    <dbReference type="NCBI Taxonomy" id="6645"/>
    <lineage>
        <taxon>Eukaryota</taxon>
        <taxon>Metazoa</taxon>
        <taxon>Spiralia</taxon>
        <taxon>Lophotrochozoa</taxon>
        <taxon>Mollusca</taxon>
        <taxon>Cephalopoda</taxon>
        <taxon>Coleoidea</taxon>
        <taxon>Octopodiformes</taxon>
        <taxon>Octopoda</taxon>
        <taxon>Incirrata</taxon>
        <taxon>Octopodidae</taxon>
        <taxon>Octopus</taxon>
    </lineage>
</organism>
<proteinExistence type="predicted"/>
<protein>
    <submittedName>
        <fullName evidence="1">Uncharacterized protein</fullName>
    </submittedName>
</protein>
<dbReference type="Proteomes" id="UP001162480">
    <property type="component" value="Chromosome 9"/>
</dbReference>
<evidence type="ECO:0000313" key="1">
    <source>
        <dbReference type="EMBL" id="CAI9728089.1"/>
    </source>
</evidence>
<sequence length="161" mass="18919">MGGKERLETKGNKFLFPFRITPHLTNGASSELWFKPHLPTAFHLLKPDTRRPVLRGQNNMAQRMKILHLKRIFRKDDRIPVRNVGADERLVEGTITRQLRVVNFEVRECGNMLEQHVDQFMKLLTQLLKCCQVSEKKLMHSLPLSAYRSFLKYEHIHFVGK</sequence>
<name>A0AA36F8E9_OCTVU</name>